<dbReference type="HOGENOM" id="CLU_038732_9_2_11"/>
<accession>F8B352</accession>
<name>F8B352_9ACTN</name>
<reference evidence="4 5" key="1">
    <citation type="submission" date="2011-05" db="EMBL/GenBank/DDBJ databases">
        <title>Complete sequence of chromosome of Frankia symbiont of Datisca glomerata.</title>
        <authorList>
            <consortium name="US DOE Joint Genome Institute"/>
            <person name="Lucas S."/>
            <person name="Han J."/>
            <person name="Lapidus A."/>
            <person name="Cheng J.-F."/>
            <person name="Goodwin L."/>
            <person name="Pitluck S."/>
            <person name="Peters L."/>
            <person name="Mikhailova N."/>
            <person name="Chertkov O."/>
            <person name="Teshima H."/>
            <person name="Han C."/>
            <person name="Tapia R."/>
            <person name="Land M."/>
            <person name="Hauser L."/>
            <person name="Kyrpides N."/>
            <person name="Ivanova N."/>
            <person name="Pagani I."/>
            <person name="Berry A."/>
            <person name="Pawlowski K."/>
            <person name="Persson T."/>
            <person name="Vanden Heuvel B."/>
            <person name="Benson D."/>
            <person name="Woyke T."/>
        </authorList>
    </citation>
    <scope>NUCLEOTIDE SEQUENCE [LARGE SCALE GENOMIC DNA]</scope>
    <source>
        <strain evidence="5">4085684</strain>
    </source>
</reference>
<dbReference type="STRING" id="656024.FsymDg_2607"/>
<keyword evidence="3" id="KW-0560">Oxidoreductase</keyword>
<evidence type="ECO:0000256" key="1">
    <source>
        <dbReference type="ARBA" id="ARBA00022630"/>
    </source>
</evidence>
<dbReference type="GO" id="GO:0018580">
    <property type="term" value="F:nitronate monooxygenase activity"/>
    <property type="evidence" value="ECO:0007669"/>
    <property type="project" value="InterPro"/>
</dbReference>
<evidence type="ECO:0000313" key="5">
    <source>
        <dbReference type="Proteomes" id="UP000001549"/>
    </source>
</evidence>
<evidence type="ECO:0000256" key="2">
    <source>
        <dbReference type="ARBA" id="ARBA00022643"/>
    </source>
</evidence>
<protein>
    <submittedName>
        <fullName evidence="4">2-nitropropane dioxygenase NPD</fullName>
    </submittedName>
</protein>
<dbReference type="EMBL" id="CP002801">
    <property type="protein sequence ID" value="AEH09965.1"/>
    <property type="molecule type" value="Genomic_DNA"/>
</dbReference>
<dbReference type="SUPFAM" id="SSF51412">
    <property type="entry name" value="Inosine monophosphate dehydrogenase (IMPDH)"/>
    <property type="match status" value="1"/>
</dbReference>
<dbReference type="Gene3D" id="3.20.20.70">
    <property type="entry name" value="Aldolase class I"/>
    <property type="match status" value="1"/>
</dbReference>
<dbReference type="InterPro" id="IPR013785">
    <property type="entry name" value="Aldolase_TIM"/>
</dbReference>
<dbReference type="CDD" id="cd04730">
    <property type="entry name" value="NPD_like"/>
    <property type="match status" value="1"/>
</dbReference>
<dbReference type="AlphaFoldDB" id="F8B352"/>
<proteinExistence type="predicted"/>
<dbReference type="KEGG" id="fsy:FsymDg_2607"/>
<evidence type="ECO:0000256" key="3">
    <source>
        <dbReference type="ARBA" id="ARBA00023002"/>
    </source>
</evidence>
<dbReference type="PANTHER" id="PTHR32332:SF20">
    <property type="entry name" value="2-NITROPROPANE DIOXYGENASE-LIKE PROTEIN"/>
    <property type="match status" value="1"/>
</dbReference>
<dbReference type="Proteomes" id="UP000001549">
    <property type="component" value="Chromosome"/>
</dbReference>
<dbReference type="PANTHER" id="PTHR32332">
    <property type="entry name" value="2-NITROPROPANE DIOXYGENASE"/>
    <property type="match status" value="1"/>
</dbReference>
<keyword evidence="4" id="KW-0223">Dioxygenase</keyword>
<keyword evidence="5" id="KW-1185">Reference proteome</keyword>
<dbReference type="Pfam" id="PF03060">
    <property type="entry name" value="NMO"/>
    <property type="match status" value="1"/>
</dbReference>
<dbReference type="RefSeq" id="WP_013873883.1">
    <property type="nucleotide sequence ID" value="NC_015656.1"/>
</dbReference>
<dbReference type="GO" id="GO:0051213">
    <property type="term" value="F:dioxygenase activity"/>
    <property type="evidence" value="ECO:0007669"/>
    <property type="project" value="UniProtKB-KW"/>
</dbReference>
<dbReference type="eggNOG" id="COG2070">
    <property type="taxonomic scope" value="Bacteria"/>
</dbReference>
<gene>
    <name evidence="4" type="ordered locus">FsymDg_2607</name>
</gene>
<dbReference type="InterPro" id="IPR004136">
    <property type="entry name" value="NMO"/>
</dbReference>
<evidence type="ECO:0000313" key="4">
    <source>
        <dbReference type="EMBL" id="AEH09965.1"/>
    </source>
</evidence>
<keyword evidence="1" id="KW-0285">Flavoprotein</keyword>
<sequence>MTAPSVPVLPGRLGRALGLTLPLLQAGMGGIAGPRLCAEVSRAGAGGVLALYREPPAQVSRLVTATARTTTRPFGVNLIPEVAGPATARAQLDAALDSLPGHAFVTFYGLPDPDLLTTSAGAGHPTVVQVGTEATAERALERGATIVVLQGSEAGGHLLGDLPALPLLRAVRKRHPDAVLAVAGAVATGADLAHAIAEGADGAMAGTVFAATHESEAHPLFRRRIVAAAATDTVVTTRYDIGWPHRPHRVLRNALTDSEQRLPARFVATVTTADGRRLPVPRYSATAPSVRAEGRVEDMAMYCGRSCERVTAVEPVAALLARFRTEYALAVRDARGMTAHA</sequence>
<organism evidence="4 5">
    <name type="scientific">Candidatus Protofrankia datiscae</name>
    <dbReference type="NCBI Taxonomy" id="2716812"/>
    <lineage>
        <taxon>Bacteria</taxon>
        <taxon>Bacillati</taxon>
        <taxon>Actinomycetota</taxon>
        <taxon>Actinomycetes</taxon>
        <taxon>Frankiales</taxon>
        <taxon>Frankiaceae</taxon>
        <taxon>Protofrankia</taxon>
    </lineage>
</organism>
<keyword evidence="2" id="KW-0288">FMN</keyword>